<proteinExistence type="predicted"/>
<gene>
    <name evidence="2" type="ORF">Tco_0975216</name>
</gene>
<keyword evidence="2" id="KW-0695">RNA-directed DNA polymerase</keyword>
<feature type="region of interest" description="Disordered" evidence="1">
    <location>
        <begin position="153"/>
        <end position="172"/>
    </location>
</feature>
<organism evidence="2 3">
    <name type="scientific">Tanacetum coccineum</name>
    <dbReference type="NCBI Taxonomy" id="301880"/>
    <lineage>
        <taxon>Eukaryota</taxon>
        <taxon>Viridiplantae</taxon>
        <taxon>Streptophyta</taxon>
        <taxon>Embryophyta</taxon>
        <taxon>Tracheophyta</taxon>
        <taxon>Spermatophyta</taxon>
        <taxon>Magnoliopsida</taxon>
        <taxon>eudicotyledons</taxon>
        <taxon>Gunneridae</taxon>
        <taxon>Pentapetalae</taxon>
        <taxon>asterids</taxon>
        <taxon>campanulids</taxon>
        <taxon>Asterales</taxon>
        <taxon>Asteraceae</taxon>
        <taxon>Asteroideae</taxon>
        <taxon>Anthemideae</taxon>
        <taxon>Anthemidinae</taxon>
        <taxon>Tanacetum</taxon>
    </lineage>
</organism>
<reference evidence="2" key="2">
    <citation type="submission" date="2022-01" db="EMBL/GenBank/DDBJ databases">
        <authorList>
            <person name="Yamashiro T."/>
            <person name="Shiraishi A."/>
            <person name="Satake H."/>
            <person name="Nakayama K."/>
        </authorList>
    </citation>
    <scope>NUCLEOTIDE SEQUENCE</scope>
</reference>
<dbReference type="InterPro" id="IPR036397">
    <property type="entry name" value="RNaseH_sf"/>
</dbReference>
<protein>
    <submittedName>
        <fullName evidence="2">Reverse transcriptase domain-containing protein</fullName>
    </submittedName>
</protein>
<dbReference type="EMBL" id="BQNB010016206">
    <property type="protein sequence ID" value="GJT49059.1"/>
    <property type="molecule type" value="Genomic_DNA"/>
</dbReference>
<evidence type="ECO:0000313" key="3">
    <source>
        <dbReference type="Proteomes" id="UP001151760"/>
    </source>
</evidence>
<evidence type="ECO:0000256" key="1">
    <source>
        <dbReference type="SAM" id="MobiDB-lite"/>
    </source>
</evidence>
<keyword evidence="3" id="KW-1185">Reference proteome</keyword>
<dbReference type="InterPro" id="IPR012337">
    <property type="entry name" value="RNaseH-like_sf"/>
</dbReference>
<dbReference type="SUPFAM" id="SSF53098">
    <property type="entry name" value="Ribonuclease H-like"/>
    <property type="match status" value="1"/>
</dbReference>
<accession>A0ABQ5EDR4</accession>
<dbReference type="PANTHER" id="PTHR48475">
    <property type="entry name" value="RIBONUCLEASE H"/>
    <property type="match status" value="1"/>
</dbReference>
<keyword evidence="2" id="KW-0808">Transferase</keyword>
<reference evidence="2" key="1">
    <citation type="journal article" date="2022" name="Int. J. Mol. Sci.">
        <title>Draft Genome of Tanacetum Coccineum: Genomic Comparison of Closely Related Tanacetum-Family Plants.</title>
        <authorList>
            <person name="Yamashiro T."/>
            <person name="Shiraishi A."/>
            <person name="Nakayama K."/>
            <person name="Satake H."/>
        </authorList>
    </citation>
    <scope>NUCLEOTIDE SEQUENCE</scope>
</reference>
<comment type="caution">
    <text evidence="2">The sequence shown here is derived from an EMBL/GenBank/DDBJ whole genome shotgun (WGS) entry which is preliminary data.</text>
</comment>
<dbReference type="Gene3D" id="3.30.420.10">
    <property type="entry name" value="Ribonuclease H-like superfamily/Ribonuclease H"/>
    <property type="match status" value="1"/>
</dbReference>
<sequence>MNTVVAYPQANGLVESENKSLMEGIKARLRRDRFGWVEEFPNVLWAHRTSIKQSNGETPFSLTYESEAVIPTEIGMPTYRTMMIQEGFNKEELHLNLDLLQERREMAAIQETSELSGRSGEARAQIGSYKPWKTRRCLRPGMRLIFTNPERLAPEGDVYPKRLKSKGISQSA</sequence>
<name>A0ABQ5EDR4_9ASTR</name>
<evidence type="ECO:0000313" key="2">
    <source>
        <dbReference type="EMBL" id="GJT49059.1"/>
    </source>
</evidence>
<dbReference type="Proteomes" id="UP001151760">
    <property type="component" value="Unassembled WGS sequence"/>
</dbReference>
<dbReference type="GO" id="GO:0003964">
    <property type="term" value="F:RNA-directed DNA polymerase activity"/>
    <property type="evidence" value="ECO:0007669"/>
    <property type="project" value="UniProtKB-KW"/>
</dbReference>
<dbReference type="PANTHER" id="PTHR48475:SF2">
    <property type="entry name" value="RIBONUCLEASE H"/>
    <property type="match status" value="1"/>
</dbReference>
<keyword evidence="2" id="KW-0548">Nucleotidyltransferase</keyword>